<sequence>MSKVVWSLFDGSGFMGYEYALNGWKVFCFNADTADHGQYELRREHPNIQYVNCWIDEDFEAFVAKAGIPKPDIIFAFPSCTNLSVAGAKHTRTKSELMESIDNAKMVERVANVFGCPWMVENPVGKMSTLWRRPDHYFDPYEYGGYLSQIEGSYHPKMPYRNAYTKKTCLWVGNGFVMPDKKPVPHIGCFWGWKFLGGKSERTKQLRSLTPEGFARAVYHFNH</sequence>
<dbReference type="RefSeq" id="YP_009042305.1">
    <property type="nucleotide sequence ID" value="NC_024354.1"/>
</dbReference>
<dbReference type="Proteomes" id="UP000026984">
    <property type="component" value="Segment"/>
</dbReference>
<evidence type="ECO:0000313" key="2">
    <source>
        <dbReference type="Proteomes" id="UP000026984"/>
    </source>
</evidence>
<keyword evidence="1" id="KW-0808">Transferase</keyword>
<dbReference type="KEGG" id="vg:19686819"/>
<dbReference type="SUPFAM" id="SSF53335">
    <property type="entry name" value="S-adenosyl-L-methionine-dependent methyltransferases"/>
    <property type="match status" value="1"/>
</dbReference>
<evidence type="ECO:0000313" key="1">
    <source>
        <dbReference type="EMBL" id="AIA64598.1"/>
    </source>
</evidence>
<dbReference type="GO" id="GO:0032259">
    <property type="term" value="P:methylation"/>
    <property type="evidence" value="ECO:0007669"/>
    <property type="project" value="UniProtKB-KW"/>
</dbReference>
<gene>
    <name evidence="1" type="ORF">CR8_068</name>
</gene>
<dbReference type="InterPro" id="IPR029063">
    <property type="entry name" value="SAM-dependent_MTases_sf"/>
</dbReference>
<organism evidence="1 2">
    <name type="scientific">Cronobacter phage CR8</name>
    <dbReference type="NCBI Taxonomy" id="1327934"/>
    <lineage>
        <taxon>Viruses</taxon>
        <taxon>Duplodnaviria</taxon>
        <taxon>Heunggongvirae</taxon>
        <taxon>Uroviricota</taxon>
        <taxon>Caudoviricetes</taxon>
        <taxon>Vequintavirinae</taxon>
        <taxon>Certrevirus</taxon>
        <taxon>Certrevirus CR8</taxon>
    </lineage>
</organism>
<keyword evidence="1" id="KW-0489">Methyltransferase</keyword>
<reference evidence="1 2" key="1">
    <citation type="submission" date="2013-04" db="EMBL/GenBank/DDBJ databases">
        <title>Complete Genome Sequence of Cronobacter sakazakii Bacteriophage CR8.</title>
        <authorList>
            <person name="Kim Y."/>
            <person name="Shin H."/>
            <person name="Ryu S."/>
        </authorList>
    </citation>
    <scope>NUCLEOTIDE SEQUENCE [LARGE SCALE GENOMIC DNA]</scope>
</reference>
<keyword evidence="2" id="KW-1185">Reference proteome</keyword>
<dbReference type="GO" id="GO:0008168">
    <property type="term" value="F:methyltransferase activity"/>
    <property type="evidence" value="ECO:0007669"/>
    <property type="project" value="UniProtKB-KW"/>
</dbReference>
<accession>A0A060AM92</accession>
<name>A0A060AM92_9CAUD</name>
<dbReference type="Gene3D" id="3.40.50.150">
    <property type="entry name" value="Vaccinia Virus protein VP39"/>
    <property type="match status" value="1"/>
</dbReference>
<dbReference type="GeneID" id="19686819"/>
<protein>
    <submittedName>
        <fullName evidence="1">Putative DNA methylase 1</fullName>
    </submittedName>
</protein>
<dbReference type="EMBL" id="KC954774">
    <property type="protein sequence ID" value="AIA64598.1"/>
    <property type="molecule type" value="Genomic_DNA"/>
</dbReference>
<proteinExistence type="predicted"/>